<dbReference type="STRING" id="343874.GCA_000805695_00770"/>
<sequence>MKYSKNKDVILLHGLFGSLSNWGNVIKNLEENYNVYTPTFPLFSTHFKRNSLQNLVQFLENYIKSNKIENPILIGNSLGGHIALLYALAHPNLVDKLILAGSSGLYENNLQASFVRVRDYEYIKNKVEEVFETKNVVTKELVDDVFSTANTPTKALSIISIARDAKRQNLKHLLHKIDQPVLLVWGKQDIVTPPDVAEEFFAHLPNAKLAYIDHCGHVPMMEQPILFNQHINQFLSA</sequence>
<dbReference type="Proteomes" id="UP000267844">
    <property type="component" value="Unassembled WGS sequence"/>
</dbReference>
<evidence type="ECO:0000313" key="3">
    <source>
        <dbReference type="EMBL" id="STD52853.1"/>
    </source>
</evidence>
<dbReference type="AlphaFoldDB" id="A0A376G007"/>
<accession>A0A376G007</accession>
<organism evidence="3 4">
    <name type="scientific">Empedobacter falsenii</name>
    <dbReference type="NCBI Taxonomy" id="343874"/>
    <lineage>
        <taxon>Bacteria</taxon>
        <taxon>Pseudomonadati</taxon>
        <taxon>Bacteroidota</taxon>
        <taxon>Flavobacteriia</taxon>
        <taxon>Flavobacteriales</taxon>
        <taxon>Weeksellaceae</taxon>
        <taxon>Empedobacter</taxon>
    </lineage>
</organism>
<dbReference type="OrthoDB" id="9780932at2"/>
<reference evidence="2 5" key="2">
    <citation type="submission" date="2018-10" db="EMBL/GenBank/DDBJ databases">
        <title>Transmission dynamics of multidrug resistant bacteria on intensive care unit surfaces.</title>
        <authorList>
            <person name="D'Souza A.W."/>
            <person name="Potter R.F."/>
            <person name="Wallace M."/>
            <person name="Shupe A."/>
            <person name="Patel S."/>
            <person name="Sun S."/>
            <person name="Gul D."/>
            <person name="Kwon J.H."/>
            <person name="Andleeb S."/>
            <person name="Burnham C.-A.D."/>
            <person name="Dantas G."/>
        </authorList>
    </citation>
    <scope>NUCLEOTIDE SEQUENCE [LARGE SCALE GENOMIC DNA]</scope>
    <source>
        <strain evidence="2 5">WF_348</strain>
    </source>
</reference>
<dbReference type="RefSeq" id="WP_038335162.1">
    <property type="nucleotide sequence ID" value="NZ_JSYQ01000014.1"/>
</dbReference>
<dbReference type="EMBL" id="UFXS01000001">
    <property type="protein sequence ID" value="STD52853.1"/>
    <property type="molecule type" value="Genomic_DNA"/>
</dbReference>
<name>A0A376G007_9FLAO</name>
<dbReference type="Pfam" id="PF12697">
    <property type="entry name" value="Abhydrolase_6"/>
    <property type="match status" value="1"/>
</dbReference>
<dbReference type="Gene3D" id="3.40.50.1820">
    <property type="entry name" value="alpha/beta hydrolase"/>
    <property type="match status" value="1"/>
</dbReference>
<feature type="domain" description="AB hydrolase-1" evidence="1">
    <location>
        <begin position="9"/>
        <end position="225"/>
    </location>
</feature>
<dbReference type="EC" id="3.7.1.8" evidence="3"/>
<proteinExistence type="predicted"/>
<dbReference type="InterPro" id="IPR000073">
    <property type="entry name" value="AB_hydrolase_1"/>
</dbReference>
<dbReference type="Proteomes" id="UP000254737">
    <property type="component" value="Unassembled WGS sequence"/>
</dbReference>
<gene>
    <name evidence="3" type="primary">hsaD</name>
    <name evidence="2" type="ORF">EGI89_13670</name>
    <name evidence="3" type="ORF">NCTC13456_00065</name>
</gene>
<evidence type="ECO:0000259" key="1">
    <source>
        <dbReference type="Pfam" id="PF12697"/>
    </source>
</evidence>
<reference evidence="3 4" key="1">
    <citation type="submission" date="2018-06" db="EMBL/GenBank/DDBJ databases">
        <authorList>
            <consortium name="Pathogen Informatics"/>
            <person name="Doyle S."/>
        </authorList>
    </citation>
    <scope>NUCLEOTIDE SEQUENCE [LARGE SCALE GENOMIC DNA]</scope>
    <source>
        <strain evidence="3 4">NCTC13456</strain>
    </source>
</reference>
<dbReference type="PANTHER" id="PTHR46438">
    <property type="entry name" value="ALPHA/BETA-HYDROLASES SUPERFAMILY PROTEIN"/>
    <property type="match status" value="1"/>
</dbReference>
<dbReference type="GO" id="GO:0016787">
    <property type="term" value="F:hydrolase activity"/>
    <property type="evidence" value="ECO:0007669"/>
    <property type="project" value="UniProtKB-KW"/>
</dbReference>
<dbReference type="PANTHER" id="PTHR46438:SF11">
    <property type="entry name" value="LIPASE-RELATED"/>
    <property type="match status" value="1"/>
</dbReference>
<dbReference type="PRINTS" id="PR00111">
    <property type="entry name" value="ABHYDROLASE"/>
</dbReference>
<keyword evidence="3" id="KW-0378">Hydrolase</keyword>
<dbReference type="InterPro" id="IPR029058">
    <property type="entry name" value="AB_hydrolase_fold"/>
</dbReference>
<evidence type="ECO:0000313" key="4">
    <source>
        <dbReference type="Proteomes" id="UP000254737"/>
    </source>
</evidence>
<protein>
    <submittedName>
        <fullName evidence="3">2-hydroxy-6-oxo-6-phenylhexa-2,4-dienoate hydrolase</fullName>
        <ecNumber evidence="3">3.7.1.8</ecNumber>
    </submittedName>
    <submittedName>
        <fullName evidence="2">Alpha/beta hydrolase</fullName>
    </submittedName>
</protein>
<evidence type="ECO:0000313" key="2">
    <source>
        <dbReference type="EMBL" id="RRT88094.1"/>
    </source>
</evidence>
<evidence type="ECO:0000313" key="5">
    <source>
        <dbReference type="Proteomes" id="UP000267844"/>
    </source>
</evidence>
<dbReference type="EMBL" id="RHPO01000043">
    <property type="protein sequence ID" value="RRT88094.1"/>
    <property type="molecule type" value="Genomic_DNA"/>
</dbReference>
<dbReference type="SUPFAM" id="SSF53474">
    <property type="entry name" value="alpha/beta-Hydrolases"/>
    <property type="match status" value="1"/>
</dbReference>